<protein>
    <submittedName>
        <fullName evidence="3">Uncharacterized protein</fullName>
    </submittedName>
</protein>
<evidence type="ECO:0000313" key="4">
    <source>
        <dbReference type="Proteomes" id="UP000029120"/>
    </source>
</evidence>
<evidence type="ECO:0000256" key="1">
    <source>
        <dbReference type="SAM" id="MobiDB-lite"/>
    </source>
</evidence>
<organism evidence="3 4">
    <name type="scientific">Arabis alpina</name>
    <name type="common">Alpine rock-cress</name>
    <dbReference type="NCBI Taxonomy" id="50452"/>
    <lineage>
        <taxon>Eukaryota</taxon>
        <taxon>Viridiplantae</taxon>
        <taxon>Streptophyta</taxon>
        <taxon>Embryophyta</taxon>
        <taxon>Tracheophyta</taxon>
        <taxon>Spermatophyta</taxon>
        <taxon>Magnoliopsida</taxon>
        <taxon>eudicotyledons</taxon>
        <taxon>Gunneridae</taxon>
        <taxon>Pentapetalae</taxon>
        <taxon>rosids</taxon>
        <taxon>malvids</taxon>
        <taxon>Brassicales</taxon>
        <taxon>Brassicaceae</taxon>
        <taxon>Arabideae</taxon>
        <taxon>Arabis</taxon>
    </lineage>
</organism>
<feature type="chain" id="PRO_5001822256" evidence="2">
    <location>
        <begin position="29"/>
        <end position="184"/>
    </location>
</feature>
<evidence type="ECO:0000256" key="2">
    <source>
        <dbReference type="SAM" id="SignalP"/>
    </source>
</evidence>
<keyword evidence="4" id="KW-1185">Reference proteome</keyword>
<feature type="signal peptide" evidence="2">
    <location>
        <begin position="1"/>
        <end position="28"/>
    </location>
</feature>
<accession>A0A087GP33</accession>
<keyword evidence="2" id="KW-0732">Signal</keyword>
<dbReference type="AlphaFoldDB" id="A0A087GP33"/>
<name>A0A087GP33_ARAAL</name>
<gene>
    <name evidence="3" type="ordered locus">AALP_Aa6g138500</name>
</gene>
<dbReference type="Gramene" id="KFK31635">
    <property type="protein sequence ID" value="KFK31635"/>
    <property type="gene ID" value="AALP_AA6G138500"/>
</dbReference>
<evidence type="ECO:0000313" key="3">
    <source>
        <dbReference type="EMBL" id="KFK31635.1"/>
    </source>
</evidence>
<feature type="region of interest" description="Disordered" evidence="1">
    <location>
        <begin position="63"/>
        <end position="184"/>
    </location>
</feature>
<dbReference type="EMBL" id="CM002874">
    <property type="protein sequence ID" value="KFK31635.1"/>
    <property type="molecule type" value="Genomic_DNA"/>
</dbReference>
<sequence length="184" mass="19442">MGMKCSLEVSHVFVLVLLLCLLPCFSQSAPSSAAATAKPSSFKVKVRGINNKEQETNALPKLEGRRLGSSGIIARPSTSGQGPKKNDNYHGRRLLSSGSGVVARPSTSGQGPKKNDNYHGRRLFSIYSPNAIIRTPPSTSGQGPKKNDNYNGRRLSSIYFPNAEIGAGASKSGKGGGRTPEDSP</sequence>
<dbReference type="OrthoDB" id="1091828at2759"/>
<dbReference type="Proteomes" id="UP000029120">
    <property type="component" value="Chromosome 6"/>
</dbReference>
<reference evidence="4" key="1">
    <citation type="journal article" date="2015" name="Nat. Plants">
        <title>Genome expansion of Arabis alpina linked with retrotransposition and reduced symmetric DNA methylation.</title>
        <authorList>
            <person name="Willing E.M."/>
            <person name="Rawat V."/>
            <person name="Mandakova T."/>
            <person name="Maumus F."/>
            <person name="James G.V."/>
            <person name="Nordstroem K.J."/>
            <person name="Becker C."/>
            <person name="Warthmann N."/>
            <person name="Chica C."/>
            <person name="Szarzynska B."/>
            <person name="Zytnicki M."/>
            <person name="Albani M.C."/>
            <person name="Kiefer C."/>
            <person name="Bergonzi S."/>
            <person name="Castaings L."/>
            <person name="Mateos J.L."/>
            <person name="Berns M.C."/>
            <person name="Bujdoso N."/>
            <person name="Piofczyk T."/>
            <person name="de Lorenzo L."/>
            <person name="Barrero-Sicilia C."/>
            <person name="Mateos I."/>
            <person name="Piednoel M."/>
            <person name="Hagmann J."/>
            <person name="Chen-Min-Tao R."/>
            <person name="Iglesias-Fernandez R."/>
            <person name="Schuster S.C."/>
            <person name="Alonso-Blanco C."/>
            <person name="Roudier F."/>
            <person name="Carbonero P."/>
            <person name="Paz-Ares J."/>
            <person name="Davis S.J."/>
            <person name="Pecinka A."/>
            <person name="Quesneville H."/>
            <person name="Colot V."/>
            <person name="Lysak M.A."/>
            <person name="Weigel D."/>
            <person name="Coupland G."/>
            <person name="Schneeberger K."/>
        </authorList>
    </citation>
    <scope>NUCLEOTIDE SEQUENCE [LARGE SCALE GENOMIC DNA]</scope>
    <source>
        <strain evidence="4">cv. Pajares</strain>
    </source>
</reference>
<proteinExistence type="predicted"/>